<protein>
    <submittedName>
        <fullName evidence="1">Uncharacterized protein</fullName>
    </submittedName>
</protein>
<dbReference type="Proteomes" id="UP001472677">
    <property type="component" value="Unassembled WGS sequence"/>
</dbReference>
<evidence type="ECO:0000313" key="1">
    <source>
        <dbReference type="EMBL" id="KAK8528387.1"/>
    </source>
</evidence>
<name>A0ABR2D2S3_9ROSI</name>
<proteinExistence type="predicted"/>
<accession>A0ABR2D2S3</accession>
<comment type="caution">
    <text evidence="1">The sequence shown here is derived from an EMBL/GenBank/DDBJ whole genome shotgun (WGS) entry which is preliminary data.</text>
</comment>
<sequence>MKSGWVIINLWVWKNSKLKTREIKNGGWGWGSGCGASFSSGDGFSLMKYQQVNDGQIERPKEGVGLGHQLPSPTQRRKPVVLVSFNITPKADGTPPEANYPNKDGLFIVMAYAYL</sequence>
<evidence type="ECO:0000313" key="2">
    <source>
        <dbReference type="Proteomes" id="UP001472677"/>
    </source>
</evidence>
<reference evidence="1 2" key="1">
    <citation type="journal article" date="2024" name="G3 (Bethesda)">
        <title>Genome assembly of Hibiscus sabdariffa L. provides insights into metabolisms of medicinal natural products.</title>
        <authorList>
            <person name="Kim T."/>
        </authorList>
    </citation>
    <scope>NUCLEOTIDE SEQUENCE [LARGE SCALE GENOMIC DNA]</scope>
    <source>
        <strain evidence="1">TK-2024</strain>
        <tissue evidence="1">Old leaves</tissue>
    </source>
</reference>
<organism evidence="1 2">
    <name type="scientific">Hibiscus sabdariffa</name>
    <name type="common">roselle</name>
    <dbReference type="NCBI Taxonomy" id="183260"/>
    <lineage>
        <taxon>Eukaryota</taxon>
        <taxon>Viridiplantae</taxon>
        <taxon>Streptophyta</taxon>
        <taxon>Embryophyta</taxon>
        <taxon>Tracheophyta</taxon>
        <taxon>Spermatophyta</taxon>
        <taxon>Magnoliopsida</taxon>
        <taxon>eudicotyledons</taxon>
        <taxon>Gunneridae</taxon>
        <taxon>Pentapetalae</taxon>
        <taxon>rosids</taxon>
        <taxon>malvids</taxon>
        <taxon>Malvales</taxon>
        <taxon>Malvaceae</taxon>
        <taxon>Malvoideae</taxon>
        <taxon>Hibiscus</taxon>
    </lineage>
</organism>
<gene>
    <name evidence="1" type="ORF">V6N12_074917</name>
</gene>
<keyword evidence="2" id="KW-1185">Reference proteome</keyword>
<dbReference type="EMBL" id="JBBPBM010000037">
    <property type="protein sequence ID" value="KAK8528387.1"/>
    <property type="molecule type" value="Genomic_DNA"/>
</dbReference>